<dbReference type="Proteomes" id="UP000649617">
    <property type="component" value="Unassembled WGS sequence"/>
</dbReference>
<evidence type="ECO:0000313" key="1">
    <source>
        <dbReference type="EMBL" id="CAE7733062.1"/>
    </source>
</evidence>
<evidence type="ECO:0000313" key="2">
    <source>
        <dbReference type="Proteomes" id="UP000649617"/>
    </source>
</evidence>
<keyword evidence="2" id="KW-1185">Reference proteome</keyword>
<dbReference type="AlphaFoldDB" id="A0A812XMP7"/>
<organism evidence="1 2">
    <name type="scientific">Symbiodinium pilosum</name>
    <name type="common">Dinoflagellate</name>
    <dbReference type="NCBI Taxonomy" id="2952"/>
    <lineage>
        <taxon>Eukaryota</taxon>
        <taxon>Sar</taxon>
        <taxon>Alveolata</taxon>
        <taxon>Dinophyceae</taxon>
        <taxon>Suessiales</taxon>
        <taxon>Symbiodiniaceae</taxon>
        <taxon>Symbiodinium</taxon>
    </lineage>
</organism>
<protein>
    <submittedName>
        <fullName evidence="1">Uncharacterized protein</fullName>
    </submittedName>
</protein>
<comment type="caution">
    <text evidence="1">The sequence shown here is derived from an EMBL/GenBank/DDBJ whole genome shotgun (WGS) entry which is preliminary data.</text>
</comment>
<feature type="non-terminal residue" evidence="1">
    <location>
        <position position="1"/>
    </location>
</feature>
<dbReference type="EMBL" id="CAJNIZ010045882">
    <property type="protein sequence ID" value="CAE7733062.1"/>
    <property type="molecule type" value="Genomic_DNA"/>
</dbReference>
<name>A0A812XMP7_SYMPI</name>
<accession>A0A812XMP7</accession>
<proteinExistence type="predicted"/>
<gene>
    <name evidence="1" type="ORF">SPIL2461_LOCUS21062</name>
</gene>
<reference evidence="1" key="1">
    <citation type="submission" date="2021-02" db="EMBL/GenBank/DDBJ databases">
        <authorList>
            <person name="Dougan E. K."/>
            <person name="Rhodes N."/>
            <person name="Thang M."/>
            <person name="Chan C."/>
        </authorList>
    </citation>
    <scope>NUCLEOTIDE SEQUENCE</scope>
</reference>
<sequence length="74" mass="8459">VQHHGEAFEIHKKQCSDMVNEDFNRASPRRLQSWGTELADVSSQVPTLARELRPAGLIDPDDPQPTYRGFRLWG</sequence>